<accession>A0AAV0WYM8</accession>
<evidence type="ECO:0000313" key="3">
    <source>
        <dbReference type="Proteomes" id="UP001160148"/>
    </source>
</evidence>
<dbReference type="AlphaFoldDB" id="A0AAV0WYM8"/>
<name>A0AAV0WYM8_9HEMI</name>
<evidence type="ECO:0000256" key="1">
    <source>
        <dbReference type="SAM" id="Phobius"/>
    </source>
</evidence>
<keyword evidence="1" id="KW-1133">Transmembrane helix</keyword>
<feature type="transmembrane region" description="Helical" evidence="1">
    <location>
        <begin position="18"/>
        <end position="45"/>
    </location>
</feature>
<evidence type="ECO:0000313" key="2">
    <source>
        <dbReference type="EMBL" id="CAI6360651.1"/>
    </source>
</evidence>
<protein>
    <submittedName>
        <fullName evidence="2">Uncharacterized protein</fullName>
    </submittedName>
</protein>
<keyword evidence="3" id="KW-1185">Reference proteome</keyword>
<comment type="caution">
    <text evidence="2">The sequence shown here is derived from an EMBL/GenBank/DDBJ whole genome shotgun (WGS) entry which is preliminary data.</text>
</comment>
<gene>
    <name evidence="2" type="ORF">MEUPH1_LOCUS15930</name>
</gene>
<sequence>MEHAGDHRNRFCVASATIAVTATAAVMLVATVVSMWVLSAMAVTVRHGRSRMARWAQQQHYDLQQLSVANGTSAAVTVAAATVTTAAVNGRLHDPGGGAARPLPPSLATDDVGQQQQHYRHKANSLLRIVESQQQLGGNCTAGTDLNMGDGVVDRYAQVPNR</sequence>
<dbReference type="EMBL" id="CARXXK010000003">
    <property type="protein sequence ID" value="CAI6360651.1"/>
    <property type="molecule type" value="Genomic_DNA"/>
</dbReference>
<reference evidence="2 3" key="1">
    <citation type="submission" date="2023-01" db="EMBL/GenBank/DDBJ databases">
        <authorList>
            <person name="Whitehead M."/>
        </authorList>
    </citation>
    <scope>NUCLEOTIDE SEQUENCE [LARGE SCALE GENOMIC DNA]</scope>
</reference>
<organism evidence="2 3">
    <name type="scientific">Macrosiphum euphorbiae</name>
    <name type="common">potato aphid</name>
    <dbReference type="NCBI Taxonomy" id="13131"/>
    <lineage>
        <taxon>Eukaryota</taxon>
        <taxon>Metazoa</taxon>
        <taxon>Ecdysozoa</taxon>
        <taxon>Arthropoda</taxon>
        <taxon>Hexapoda</taxon>
        <taxon>Insecta</taxon>
        <taxon>Pterygota</taxon>
        <taxon>Neoptera</taxon>
        <taxon>Paraneoptera</taxon>
        <taxon>Hemiptera</taxon>
        <taxon>Sternorrhyncha</taxon>
        <taxon>Aphidomorpha</taxon>
        <taxon>Aphidoidea</taxon>
        <taxon>Aphididae</taxon>
        <taxon>Macrosiphini</taxon>
        <taxon>Macrosiphum</taxon>
    </lineage>
</organism>
<keyword evidence="1" id="KW-0472">Membrane</keyword>
<dbReference type="Proteomes" id="UP001160148">
    <property type="component" value="Unassembled WGS sequence"/>
</dbReference>
<proteinExistence type="predicted"/>
<keyword evidence="1" id="KW-0812">Transmembrane</keyword>